<name>A0ABW4XLN5_9GAMM</name>
<organism evidence="3 4">
    <name type="scientific">Corallincola platygyrae</name>
    <dbReference type="NCBI Taxonomy" id="1193278"/>
    <lineage>
        <taxon>Bacteria</taxon>
        <taxon>Pseudomonadati</taxon>
        <taxon>Pseudomonadota</taxon>
        <taxon>Gammaproteobacteria</taxon>
        <taxon>Alteromonadales</taxon>
        <taxon>Psychromonadaceae</taxon>
        <taxon>Corallincola</taxon>
    </lineage>
</organism>
<comment type="caution">
    <text evidence="3">The sequence shown here is derived from an EMBL/GenBank/DDBJ whole genome shotgun (WGS) entry which is preliminary data.</text>
</comment>
<feature type="domain" description="Glycosyl transferase family 28 C-terminal" evidence="2">
    <location>
        <begin position="300"/>
        <end position="411"/>
    </location>
</feature>
<reference evidence="4" key="1">
    <citation type="journal article" date="2019" name="Int. J. Syst. Evol. Microbiol.">
        <title>The Global Catalogue of Microorganisms (GCM) 10K type strain sequencing project: providing services to taxonomists for standard genome sequencing and annotation.</title>
        <authorList>
            <consortium name="The Broad Institute Genomics Platform"/>
            <consortium name="The Broad Institute Genome Sequencing Center for Infectious Disease"/>
            <person name="Wu L."/>
            <person name="Ma J."/>
        </authorList>
    </citation>
    <scope>NUCLEOTIDE SEQUENCE [LARGE SCALE GENOMIC DNA]</scope>
    <source>
        <strain evidence="4">CGMCC 1.10992</strain>
    </source>
</reference>
<sequence length="441" mass="48219">MNSTSDKAIALCWELGCGLGHLTGLKLIADTLLANGQRVVLIVKTVDPLLTFEDHADQVANPQMANVQVPIVQAPTWQRPADNSHHIDCDELPTSDEAVDDYAALLLKVGYQDINQLRRKAKTWQALLTEHNVGLVVADHAPTARIAAHLCGLPHIGIGTGFCCPPSGYPFPAFVAVQETDKPHRTNTLQTSTQQTSSQQTSTNERLTSHINYVLAAEGLATVSYAQDLLCNEEDMLCTLPHMDHYQRDSDNFWGPLYGVSTAENVNWTHRDKNKVLCYLKADYTNLGCLLQALAMLDAEKLIYISGKAENSAALSALKNDPLTTISPTPINVNMALPDADLTICHGGHNLSAQALLAATPLALFPIHQEQAILAKKLTLQGLVAAFNDDLTPEQISEAFKQCLSDNQLAGNSQRFAAYYQGYEPQDMVEEMCEVYEEILG</sequence>
<gene>
    <name evidence="3" type="ORF">ACFSJ3_10535</name>
</gene>
<accession>A0ABW4XLN5</accession>
<evidence type="ECO:0000313" key="3">
    <source>
        <dbReference type="EMBL" id="MFD2096421.1"/>
    </source>
</evidence>
<dbReference type="Gene3D" id="3.40.50.2000">
    <property type="entry name" value="Glycogen Phosphorylase B"/>
    <property type="match status" value="2"/>
</dbReference>
<proteinExistence type="predicted"/>
<evidence type="ECO:0000313" key="4">
    <source>
        <dbReference type="Proteomes" id="UP001597380"/>
    </source>
</evidence>
<dbReference type="EMBL" id="JBHUHT010000012">
    <property type="protein sequence ID" value="MFD2096421.1"/>
    <property type="molecule type" value="Genomic_DNA"/>
</dbReference>
<dbReference type="Proteomes" id="UP001597380">
    <property type="component" value="Unassembled WGS sequence"/>
</dbReference>
<evidence type="ECO:0000259" key="2">
    <source>
        <dbReference type="Pfam" id="PF04101"/>
    </source>
</evidence>
<dbReference type="RefSeq" id="WP_345339195.1">
    <property type="nucleotide sequence ID" value="NZ_BAABLI010000008.1"/>
</dbReference>
<keyword evidence="4" id="KW-1185">Reference proteome</keyword>
<dbReference type="InterPro" id="IPR007235">
    <property type="entry name" value="Glyco_trans_28_C"/>
</dbReference>
<dbReference type="SUPFAM" id="SSF53756">
    <property type="entry name" value="UDP-Glycosyltransferase/glycogen phosphorylase"/>
    <property type="match status" value="1"/>
</dbReference>
<feature type="region of interest" description="Disordered" evidence="1">
    <location>
        <begin position="183"/>
        <end position="203"/>
    </location>
</feature>
<feature type="compositionally biased region" description="Low complexity" evidence="1">
    <location>
        <begin position="190"/>
        <end position="203"/>
    </location>
</feature>
<dbReference type="Pfam" id="PF04101">
    <property type="entry name" value="Glyco_tran_28_C"/>
    <property type="match status" value="1"/>
</dbReference>
<protein>
    <submittedName>
        <fullName evidence="3">Glycosyltransferase</fullName>
    </submittedName>
</protein>
<evidence type="ECO:0000256" key="1">
    <source>
        <dbReference type="SAM" id="MobiDB-lite"/>
    </source>
</evidence>